<evidence type="ECO:0000256" key="9">
    <source>
        <dbReference type="ARBA" id="ARBA00023180"/>
    </source>
</evidence>
<evidence type="ECO:0000313" key="15">
    <source>
        <dbReference type="Proteomes" id="UP000515203"/>
    </source>
</evidence>
<dbReference type="SUPFAM" id="SSF48726">
    <property type="entry name" value="Immunoglobulin"/>
    <property type="match status" value="3"/>
</dbReference>
<organism evidence="15 16">
    <name type="scientific">Octodon degus</name>
    <name type="common">Degu</name>
    <name type="synonym">Sciurus degus</name>
    <dbReference type="NCBI Taxonomy" id="10160"/>
    <lineage>
        <taxon>Eukaryota</taxon>
        <taxon>Metazoa</taxon>
        <taxon>Chordata</taxon>
        <taxon>Craniata</taxon>
        <taxon>Vertebrata</taxon>
        <taxon>Euteleostomi</taxon>
        <taxon>Mammalia</taxon>
        <taxon>Eutheria</taxon>
        <taxon>Euarchontoglires</taxon>
        <taxon>Glires</taxon>
        <taxon>Rodentia</taxon>
        <taxon>Hystricomorpha</taxon>
        <taxon>Octodontidae</taxon>
        <taxon>Octodon</taxon>
    </lineage>
</organism>
<dbReference type="InterPro" id="IPR003599">
    <property type="entry name" value="Ig_sub"/>
</dbReference>
<dbReference type="InterPro" id="IPR013106">
    <property type="entry name" value="Ig_V-set"/>
</dbReference>
<keyword evidence="8" id="KW-1015">Disulfide bond</keyword>
<dbReference type="Pfam" id="PF07686">
    <property type="entry name" value="V-set"/>
    <property type="match status" value="1"/>
</dbReference>
<dbReference type="InParanoid" id="A0A6P6DL17"/>
<evidence type="ECO:0000256" key="1">
    <source>
        <dbReference type="ARBA" id="ARBA00004479"/>
    </source>
</evidence>
<dbReference type="GO" id="GO:0033691">
    <property type="term" value="F:sialic acid binding"/>
    <property type="evidence" value="ECO:0007669"/>
    <property type="project" value="TreeGrafter"/>
</dbReference>
<dbReference type="PANTHER" id="PTHR12035">
    <property type="entry name" value="SIALIC ACID BINDING IMMUNOGLOBULIN-LIKE LECTIN"/>
    <property type="match status" value="1"/>
</dbReference>
<reference evidence="16" key="1">
    <citation type="submission" date="2025-08" db="UniProtKB">
        <authorList>
            <consortium name="RefSeq"/>
        </authorList>
    </citation>
    <scope>IDENTIFICATION</scope>
</reference>
<dbReference type="PROSITE" id="PS50835">
    <property type="entry name" value="IG_LIKE"/>
    <property type="match status" value="1"/>
</dbReference>
<keyword evidence="9" id="KW-0325">Glycoprotein</keyword>
<dbReference type="SMART" id="SM00409">
    <property type="entry name" value="IG"/>
    <property type="match status" value="2"/>
</dbReference>
<evidence type="ECO:0000256" key="11">
    <source>
        <dbReference type="ARBA" id="ARBA00038361"/>
    </source>
</evidence>
<keyword evidence="5" id="KW-0130">Cell adhesion</keyword>
<keyword evidence="10" id="KW-0393">Immunoglobulin domain</keyword>
<protein>
    <submittedName>
        <fullName evidence="16">LOW QUALITY PROTEIN: sialic acid-binding Ig-like lectin 14</fullName>
    </submittedName>
</protein>
<dbReference type="OrthoDB" id="10012075at2759"/>
<proteinExistence type="inferred from homology"/>
<dbReference type="GO" id="GO:0005886">
    <property type="term" value="C:plasma membrane"/>
    <property type="evidence" value="ECO:0007669"/>
    <property type="project" value="TreeGrafter"/>
</dbReference>
<dbReference type="Proteomes" id="UP000515203">
    <property type="component" value="Unplaced"/>
</dbReference>
<keyword evidence="2 13" id="KW-0812">Transmembrane</keyword>
<keyword evidence="4" id="KW-0430">Lectin</keyword>
<comment type="subcellular location">
    <subcellularLocation>
        <location evidence="1">Membrane</location>
        <topology evidence="1">Single-pass type I membrane protein</topology>
    </subcellularLocation>
</comment>
<dbReference type="FunFam" id="2.60.40.10:FF:000829">
    <property type="entry name" value="Sialic acid-binding Ig-like lectin 8"/>
    <property type="match status" value="1"/>
</dbReference>
<evidence type="ECO:0000256" key="2">
    <source>
        <dbReference type="ARBA" id="ARBA00022692"/>
    </source>
</evidence>
<dbReference type="GO" id="GO:0007155">
    <property type="term" value="P:cell adhesion"/>
    <property type="evidence" value="ECO:0007669"/>
    <property type="project" value="UniProtKB-KW"/>
</dbReference>
<dbReference type="InterPro" id="IPR013783">
    <property type="entry name" value="Ig-like_fold"/>
</dbReference>
<gene>
    <name evidence="16" type="primary">LOC101561225</name>
</gene>
<feature type="compositionally biased region" description="Low complexity" evidence="12">
    <location>
        <begin position="256"/>
        <end position="266"/>
    </location>
</feature>
<dbReference type="RefSeq" id="XP_023560671.1">
    <property type="nucleotide sequence ID" value="XM_023704903.1"/>
</dbReference>
<evidence type="ECO:0000256" key="8">
    <source>
        <dbReference type="ARBA" id="ARBA00023157"/>
    </source>
</evidence>
<evidence type="ECO:0000256" key="5">
    <source>
        <dbReference type="ARBA" id="ARBA00022889"/>
    </source>
</evidence>
<dbReference type="Gene3D" id="2.60.40.10">
    <property type="entry name" value="Immunoglobulins"/>
    <property type="match status" value="2"/>
</dbReference>
<dbReference type="PANTHER" id="PTHR12035:SF132">
    <property type="entry name" value="MYELOID CELL SURFACE ANTIGEN CD33"/>
    <property type="match status" value="1"/>
</dbReference>
<feature type="region of interest" description="Disordered" evidence="12">
    <location>
        <begin position="249"/>
        <end position="273"/>
    </location>
</feature>
<evidence type="ECO:0000313" key="16">
    <source>
        <dbReference type="RefSeq" id="XP_023560671.1"/>
    </source>
</evidence>
<evidence type="ECO:0000256" key="13">
    <source>
        <dbReference type="SAM" id="Phobius"/>
    </source>
</evidence>
<accession>A0A6P6DL17</accession>
<dbReference type="InterPro" id="IPR036179">
    <property type="entry name" value="Ig-like_dom_sf"/>
</dbReference>
<evidence type="ECO:0000256" key="7">
    <source>
        <dbReference type="ARBA" id="ARBA00023136"/>
    </source>
</evidence>
<dbReference type="InterPro" id="IPR007110">
    <property type="entry name" value="Ig-like_dom"/>
</dbReference>
<evidence type="ECO:0000259" key="14">
    <source>
        <dbReference type="PROSITE" id="PS50835"/>
    </source>
</evidence>
<keyword evidence="3" id="KW-0732">Signal</keyword>
<evidence type="ECO:0000256" key="4">
    <source>
        <dbReference type="ARBA" id="ARBA00022734"/>
    </source>
</evidence>
<feature type="domain" description="Ig-like" evidence="14">
    <location>
        <begin position="144"/>
        <end position="228"/>
    </location>
</feature>
<evidence type="ECO:0000256" key="12">
    <source>
        <dbReference type="SAM" id="MobiDB-lite"/>
    </source>
</evidence>
<dbReference type="GeneID" id="101561225"/>
<dbReference type="AlphaFoldDB" id="A0A6P6DL17"/>
<evidence type="ECO:0000256" key="3">
    <source>
        <dbReference type="ARBA" id="ARBA00022729"/>
    </source>
</evidence>
<name>A0A6P6DL17_OCTDE</name>
<evidence type="ECO:0000256" key="6">
    <source>
        <dbReference type="ARBA" id="ARBA00022989"/>
    </source>
</evidence>
<keyword evidence="7 13" id="KW-0472">Membrane</keyword>
<feature type="transmembrane region" description="Helical" evidence="13">
    <location>
        <begin position="344"/>
        <end position="367"/>
    </location>
</feature>
<dbReference type="GO" id="GO:0031348">
    <property type="term" value="P:negative regulation of defense response"/>
    <property type="evidence" value="ECO:0007669"/>
    <property type="project" value="UniProtKB-ARBA"/>
</dbReference>
<dbReference type="InterPro" id="IPR051036">
    <property type="entry name" value="SIGLEC"/>
</dbReference>
<keyword evidence="15" id="KW-1185">Reference proteome</keyword>
<evidence type="ECO:0000256" key="10">
    <source>
        <dbReference type="ARBA" id="ARBA00023319"/>
    </source>
</evidence>
<comment type="similarity">
    <text evidence="11">Belongs to the immunoglobulin superfamily. SIGLEC (sialic acid binding Ig-like lectin) family.</text>
</comment>
<dbReference type="GO" id="GO:0030246">
    <property type="term" value="F:carbohydrate binding"/>
    <property type="evidence" value="ECO:0007669"/>
    <property type="project" value="UniProtKB-KW"/>
</dbReference>
<keyword evidence="6 13" id="KW-1133">Transmembrane helix</keyword>
<sequence>MLKITAVYTRRSLADLLGFQLRVPESVVVQEGQSTFIPCSIFYPGTNWNRSTPAWGYWFKKGVNIYQDPAVATNDPRRDVWTDTRERFQLLGDPKADNCSLRIRDAQRSDTGVYFFRVERGTYVQYNYLKNQLCVFVTALTETPDIHIVGTLESGHPGNITCVVQWPCEQGVPPTFSWIRVNLTSFLGPQTPRSSVLTLSPQVSDHGTHLTCQVTFPRASVTVPRTVQLNVSYAPQNMFIQVFRANSTDPPGGSLGRSPKGTTSRSSSKRSRLPAELDAGKFHLERPQTLDSGVLELHWVAAEYGGEFTCWAEHPLGSRHISLSLAVQGEQELDPCAQNGAQDYWPVVLTLLRGTLMGIGFVLTYGLTRLYYTRCAGF</sequence>